<evidence type="ECO:0000259" key="2">
    <source>
        <dbReference type="Pfam" id="PF12552"/>
    </source>
</evidence>
<dbReference type="Proteomes" id="UP001222027">
    <property type="component" value="Unassembled WGS sequence"/>
</dbReference>
<accession>A0AAV8RPS7</accession>
<dbReference type="Pfam" id="PF14309">
    <property type="entry name" value="DUF4378"/>
    <property type="match status" value="1"/>
</dbReference>
<dbReference type="EMBL" id="JAQQAF010000002">
    <property type="protein sequence ID" value="KAJ8504830.1"/>
    <property type="molecule type" value="Genomic_DNA"/>
</dbReference>
<feature type="region of interest" description="Disordered" evidence="1">
    <location>
        <begin position="525"/>
        <end position="547"/>
    </location>
</feature>
<feature type="domain" description="DUF3741" evidence="2">
    <location>
        <begin position="227"/>
        <end position="270"/>
    </location>
</feature>
<proteinExistence type="predicted"/>
<dbReference type="PANTHER" id="PTHR47212:SF4">
    <property type="entry name" value="ADHESIN-LIKE PROTEIN, PUTATIVE (DUF3741)-RELATED"/>
    <property type="match status" value="1"/>
</dbReference>
<evidence type="ECO:0000256" key="1">
    <source>
        <dbReference type="SAM" id="MobiDB-lite"/>
    </source>
</evidence>
<sequence>MAKRSYRWQSRSRRDNVGCMWNLITQKLLLDKKHGNTRNAGTGYSKIKLDSLRNFQNRHKGSLVDEIREDQVDLGKMSAKIHMGEEMFQHPQKKITNEEAQRVTCKLQNEFHPEENYKRSKNVMVISDAQMNNMANSPGFVGHQSDSMDLTEKSSLNFDLAAFLIELYSYTCQAIHAESKKKFYFLPASGSIGSKINSHLDELDDHLDQKISFFQKTLADVAQAIISQKSMVENQLDGRSIIHSKEFINALYTLNSDKELFLKLLEDPESLLLKHIQCLHITQVGKVSKLESDKCLENVQSSGEQDHSRGKCKESGSNQLFHKQKKYSFSWKKVKSMGTSNGSSSSNGLNKIVDLKPYAIRNQNCSVISTSTSTQSHDVPMHDKDRFCFSLQEIKRRLRHIIGESKKSRRMISMDGILHKIPAATCKMMNSETMISGSASSSSFDITKLSGCYSIDKRKDEKNNSEQSEVKINSCVSSSRSQSLIYEEAKKHLAEMLDTNVDSLPKVHVLESLERLLSLSRYNELCPRSGPQRDNELTMPPEETGDSSLQQLKQEGTANTLGPSRAKLDFSSCSLSIPNDVLQFFVLNTDLVDTNMQDISCIGEDLNNKGSREILGEADTESIANIKQLDVPLETNEPIVVSKICEEEEESNTLQEMGSSEERSLILPSSFVGENSADPESTTEKPDQPNSVSILETFLSEDITSPESSKLEQYAMQEKHRQVSHEGSDNYLRIITLPNVKDRDRLHVNQAMFDYIRVVLGASGLMNVLLERWDVTDQLLEPSLFYEVGIFSFFPQDDSKLLFDCINEVLVEIQEKFSRCTPDMSFIKRNFLPAPLGESLIQEVCKGVEWFSEMLKFWLWSFGFIPRTMANRKRDSSSKPATRSLTISHDDLEVCMLAFRRHTCIEASTRSAISSASCSEDILRPSRRCSGEKGSIVDMYRQVYVSSPSRSVKRMQREGIFLPVLNGNEGGNLSSSTQW</sequence>
<dbReference type="AlphaFoldDB" id="A0AAV8RPS7"/>
<evidence type="ECO:0000259" key="3">
    <source>
        <dbReference type="Pfam" id="PF14309"/>
    </source>
</evidence>
<organism evidence="4 5">
    <name type="scientific">Ensete ventricosum</name>
    <name type="common">Abyssinian banana</name>
    <name type="synonym">Musa ensete</name>
    <dbReference type="NCBI Taxonomy" id="4639"/>
    <lineage>
        <taxon>Eukaryota</taxon>
        <taxon>Viridiplantae</taxon>
        <taxon>Streptophyta</taxon>
        <taxon>Embryophyta</taxon>
        <taxon>Tracheophyta</taxon>
        <taxon>Spermatophyta</taxon>
        <taxon>Magnoliopsida</taxon>
        <taxon>Liliopsida</taxon>
        <taxon>Zingiberales</taxon>
        <taxon>Musaceae</taxon>
        <taxon>Ensete</taxon>
    </lineage>
</organism>
<dbReference type="PANTHER" id="PTHR47212">
    <property type="entry name" value="ADHESIN-LIKE PROTEIN, PUTATIVE (DUF3741)-RELATED"/>
    <property type="match status" value="1"/>
</dbReference>
<dbReference type="InterPro" id="IPR025486">
    <property type="entry name" value="DUF4378"/>
</dbReference>
<gene>
    <name evidence="4" type="ORF">OPV22_005716</name>
</gene>
<dbReference type="InterPro" id="IPR022212">
    <property type="entry name" value="DUF3741"/>
</dbReference>
<evidence type="ECO:0000313" key="4">
    <source>
        <dbReference type="EMBL" id="KAJ8504830.1"/>
    </source>
</evidence>
<keyword evidence="5" id="KW-1185">Reference proteome</keyword>
<feature type="domain" description="DUF4378" evidence="3">
    <location>
        <begin position="753"/>
        <end position="854"/>
    </location>
</feature>
<evidence type="ECO:0008006" key="6">
    <source>
        <dbReference type="Google" id="ProtNLM"/>
    </source>
</evidence>
<evidence type="ECO:0000313" key="5">
    <source>
        <dbReference type="Proteomes" id="UP001222027"/>
    </source>
</evidence>
<reference evidence="4 5" key="1">
    <citation type="submission" date="2022-12" db="EMBL/GenBank/DDBJ databases">
        <title>Chromosome-scale assembly of the Ensete ventricosum genome.</title>
        <authorList>
            <person name="Dussert Y."/>
            <person name="Stocks J."/>
            <person name="Wendawek A."/>
            <person name="Woldeyes F."/>
            <person name="Nichols R.A."/>
            <person name="Borrell J.S."/>
        </authorList>
    </citation>
    <scope>NUCLEOTIDE SEQUENCE [LARGE SCALE GENOMIC DNA]</scope>
    <source>
        <strain evidence="5">cv. Maze</strain>
        <tissue evidence="4">Seeds</tissue>
    </source>
</reference>
<name>A0AAV8RPS7_ENSVE</name>
<comment type="caution">
    <text evidence="4">The sequence shown here is derived from an EMBL/GenBank/DDBJ whole genome shotgun (WGS) entry which is preliminary data.</text>
</comment>
<protein>
    <recommendedName>
        <fullName evidence="6">DUF3741 domain-containing protein</fullName>
    </recommendedName>
</protein>
<dbReference type="Pfam" id="PF12552">
    <property type="entry name" value="DUF3741"/>
    <property type="match status" value="1"/>
</dbReference>